<keyword evidence="4" id="KW-1185">Reference proteome</keyword>
<organism evidence="3 4">
    <name type="scientific">Triticum turgidum subsp. durum</name>
    <name type="common">Durum wheat</name>
    <name type="synonym">Triticum durum</name>
    <dbReference type="NCBI Taxonomy" id="4567"/>
    <lineage>
        <taxon>Eukaryota</taxon>
        <taxon>Viridiplantae</taxon>
        <taxon>Streptophyta</taxon>
        <taxon>Embryophyta</taxon>
        <taxon>Tracheophyta</taxon>
        <taxon>Spermatophyta</taxon>
        <taxon>Magnoliopsida</taxon>
        <taxon>Liliopsida</taxon>
        <taxon>Poales</taxon>
        <taxon>Poaceae</taxon>
        <taxon>BOP clade</taxon>
        <taxon>Pooideae</taxon>
        <taxon>Triticodae</taxon>
        <taxon>Triticeae</taxon>
        <taxon>Triticinae</taxon>
        <taxon>Triticum</taxon>
    </lineage>
</organism>
<proteinExistence type="predicted"/>
<feature type="transmembrane region" description="Helical" evidence="2">
    <location>
        <begin position="6"/>
        <end position="22"/>
    </location>
</feature>
<gene>
    <name evidence="3" type="ORF">TRITD_2Bv1G200940</name>
</gene>
<evidence type="ECO:0000313" key="4">
    <source>
        <dbReference type="Proteomes" id="UP000324705"/>
    </source>
</evidence>
<evidence type="ECO:0000256" key="2">
    <source>
        <dbReference type="SAM" id="Phobius"/>
    </source>
</evidence>
<evidence type="ECO:0000313" key="3">
    <source>
        <dbReference type="EMBL" id="VAH50490.1"/>
    </source>
</evidence>
<dbReference type="Proteomes" id="UP000324705">
    <property type="component" value="Chromosome 2B"/>
</dbReference>
<dbReference type="AlphaFoldDB" id="A0A9R1PVL6"/>
<keyword evidence="2" id="KW-0812">Transmembrane</keyword>
<protein>
    <submittedName>
        <fullName evidence="3">Uncharacterized protein</fullName>
    </submittedName>
</protein>
<dbReference type="EMBL" id="LT934114">
    <property type="protein sequence ID" value="VAH50490.1"/>
    <property type="molecule type" value="Genomic_DNA"/>
</dbReference>
<feature type="region of interest" description="Disordered" evidence="1">
    <location>
        <begin position="116"/>
        <end position="175"/>
    </location>
</feature>
<evidence type="ECO:0000256" key="1">
    <source>
        <dbReference type="SAM" id="MobiDB-lite"/>
    </source>
</evidence>
<dbReference type="Gramene" id="TRITD2Bv1G200940.2">
    <property type="protein sequence ID" value="TRITD2Bv1G200940.2"/>
    <property type="gene ID" value="TRITD2Bv1G200940"/>
</dbReference>
<sequence length="175" mass="19348">MYVNPVALLILSFDFILVRIFCHAFKNYMFMWVDCFSRCNARACFLVYIINQSVALGRPSWLFCKKAPQFPGNQPAIPVLLQKQPYKNFNSVHSPFLPLIHSAPAATPIPSCAGARPAVAGDHKQRPLHLSARHPEAPATSRHPEAPATPRHHPPRPRLSVRTNGVAAGGHGHHA</sequence>
<reference evidence="3 4" key="1">
    <citation type="submission" date="2017-09" db="EMBL/GenBank/DDBJ databases">
        <authorList>
            <consortium name="International Durum Wheat Genome Sequencing Consortium (IDWGSC)"/>
            <person name="Milanesi L."/>
        </authorList>
    </citation>
    <scope>NUCLEOTIDE SEQUENCE [LARGE SCALE GENOMIC DNA]</scope>
    <source>
        <strain evidence="4">cv. Svevo</strain>
    </source>
</reference>
<accession>A0A9R1PVL6</accession>
<keyword evidence="2" id="KW-1133">Transmembrane helix</keyword>
<name>A0A9R1PVL6_TRITD</name>
<keyword evidence="2" id="KW-0472">Membrane</keyword>